<comment type="function">
    <text evidence="1">May be involved in transcriptional regulation.</text>
</comment>
<dbReference type="PANTHER" id="PTHR16515">
    <property type="entry name" value="PR DOMAIN ZINC FINGER PROTEIN"/>
    <property type="match status" value="1"/>
</dbReference>
<evidence type="ECO:0000256" key="6">
    <source>
        <dbReference type="ARBA" id="ARBA00022771"/>
    </source>
</evidence>
<feature type="region of interest" description="Disordered" evidence="13">
    <location>
        <begin position="114"/>
        <end position="133"/>
    </location>
</feature>
<evidence type="ECO:0000256" key="5">
    <source>
        <dbReference type="ARBA" id="ARBA00022737"/>
    </source>
</evidence>
<feature type="domain" description="C2H2-type" evidence="14">
    <location>
        <begin position="279"/>
        <end position="306"/>
    </location>
</feature>
<feature type="region of interest" description="Disordered" evidence="13">
    <location>
        <begin position="171"/>
        <end position="243"/>
    </location>
</feature>
<keyword evidence="16" id="KW-1185">Reference proteome</keyword>
<feature type="compositionally biased region" description="Polar residues" evidence="13">
    <location>
        <begin position="84"/>
        <end position="101"/>
    </location>
</feature>
<evidence type="ECO:0000256" key="11">
    <source>
        <dbReference type="ARBA" id="ARBA00023242"/>
    </source>
</evidence>
<accession>A0A9Q0EW15</accession>
<dbReference type="FunFam" id="3.30.160.60:FF:000557">
    <property type="entry name" value="zinc finger and SCAN domain-containing protein 29"/>
    <property type="match status" value="1"/>
</dbReference>
<dbReference type="GO" id="GO:0008270">
    <property type="term" value="F:zinc ion binding"/>
    <property type="evidence" value="ECO:0007669"/>
    <property type="project" value="UniProtKB-KW"/>
</dbReference>
<feature type="domain" description="C2H2-type" evidence="14">
    <location>
        <begin position="251"/>
        <end position="278"/>
    </location>
</feature>
<evidence type="ECO:0000313" key="16">
    <source>
        <dbReference type="Proteomes" id="UP001148018"/>
    </source>
</evidence>
<evidence type="ECO:0000256" key="3">
    <source>
        <dbReference type="ARBA" id="ARBA00006991"/>
    </source>
</evidence>
<dbReference type="GO" id="GO:0005634">
    <property type="term" value="C:nucleus"/>
    <property type="evidence" value="ECO:0007669"/>
    <property type="project" value="UniProtKB-SubCell"/>
</dbReference>
<gene>
    <name evidence="15" type="ORF">NHX12_018046</name>
</gene>
<dbReference type="FunFam" id="3.30.160.60:FF:001134">
    <property type="entry name" value="Zinc finger protein 70"/>
    <property type="match status" value="1"/>
</dbReference>
<dbReference type="GO" id="GO:0010468">
    <property type="term" value="P:regulation of gene expression"/>
    <property type="evidence" value="ECO:0007669"/>
    <property type="project" value="TreeGrafter"/>
</dbReference>
<dbReference type="Proteomes" id="UP001148018">
    <property type="component" value="Unassembled WGS sequence"/>
</dbReference>
<keyword evidence="4" id="KW-0479">Metal-binding</keyword>
<feature type="compositionally biased region" description="Low complexity" evidence="13">
    <location>
        <begin position="201"/>
        <end position="225"/>
    </location>
</feature>
<feature type="region of interest" description="Disordered" evidence="13">
    <location>
        <begin position="70"/>
        <end position="107"/>
    </location>
</feature>
<evidence type="ECO:0000256" key="9">
    <source>
        <dbReference type="ARBA" id="ARBA00023125"/>
    </source>
</evidence>
<reference evidence="15" key="1">
    <citation type="submission" date="2022-07" db="EMBL/GenBank/DDBJ databases">
        <title>Chromosome-level genome of Muraenolepis orangiensis.</title>
        <authorList>
            <person name="Kim J."/>
        </authorList>
    </citation>
    <scope>NUCLEOTIDE SEQUENCE</scope>
    <source>
        <strain evidence="15">KU_S4_2022</strain>
        <tissue evidence="15">Muscle</tissue>
    </source>
</reference>
<evidence type="ECO:0000256" key="8">
    <source>
        <dbReference type="ARBA" id="ARBA00023015"/>
    </source>
</evidence>
<keyword evidence="9" id="KW-0238">DNA-binding</keyword>
<dbReference type="InterPro" id="IPR036236">
    <property type="entry name" value="Znf_C2H2_sf"/>
</dbReference>
<dbReference type="GO" id="GO:0003677">
    <property type="term" value="F:DNA binding"/>
    <property type="evidence" value="ECO:0007669"/>
    <property type="project" value="UniProtKB-KW"/>
</dbReference>
<dbReference type="SUPFAM" id="SSF57667">
    <property type="entry name" value="beta-beta-alpha zinc fingers"/>
    <property type="match status" value="2"/>
</dbReference>
<keyword evidence="11" id="KW-0539">Nucleus</keyword>
<dbReference type="InterPro" id="IPR050331">
    <property type="entry name" value="Zinc_finger"/>
</dbReference>
<evidence type="ECO:0000256" key="4">
    <source>
        <dbReference type="ARBA" id="ARBA00022723"/>
    </source>
</evidence>
<dbReference type="PROSITE" id="PS00028">
    <property type="entry name" value="ZINC_FINGER_C2H2_1"/>
    <property type="match status" value="3"/>
</dbReference>
<comment type="caution">
    <text evidence="15">The sequence shown here is derived from an EMBL/GenBank/DDBJ whole genome shotgun (WGS) entry which is preliminary data.</text>
</comment>
<evidence type="ECO:0000256" key="1">
    <source>
        <dbReference type="ARBA" id="ARBA00003767"/>
    </source>
</evidence>
<evidence type="ECO:0000256" key="13">
    <source>
        <dbReference type="SAM" id="MobiDB-lite"/>
    </source>
</evidence>
<keyword evidence="10" id="KW-0804">Transcription</keyword>
<protein>
    <recommendedName>
        <fullName evidence="14">C2H2-type domain-containing protein</fullName>
    </recommendedName>
</protein>
<keyword evidence="8" id="KW-0805">Transcription regulation</keyword>
<feature type="compositionally biased region" description="Basic and acidic residues" evidence="13">
    <location>
        <begin position="179"/>
        <end position="199"/>
    </location>
</feature>
<organism evidence="15 16">
    <name type="scientific">Muraenolepis orangiensis</name>
    <name type="common">Patagonian moray cod</name>
    <dbReference type="NCBI Taxonomy" id="630683"/>
    <lineage>
        <taxon>Eukaryota</taxon>
        <taxon>Metazoa</taxon>
        <taxon>Chordata</taxon>
        <taxon>Craniata</taxon>
        <taxon>Vertebrata</taxon>
        <taxon>Euteleostomi</taxon>
        <taxon>Actinopterygii</taxon>
        <taxon>Neopterygii</taxon>
        <taxon>Teleostei</taxon>
        <taxon>Neoteleostei</taxon>
        <taxon>Acanthomorphata</taxon>
        <taxon>Zeiogadaria</taxon>
        <taxon>Gadariae</taxon>
        <taxon>Gadiformes</taxon>
        <taxon>Muraenolepidoidei</taxon>
        <taxon>Muraenolepididae</taxon>
        <taxon>Muraenolepis</taxon>
    </lineage>
</organism>
<dbReference type="Pfam" id="PF00096">
    <property type="entry name" value="zf-C2H2"/>
    <property type="match status" value="3"/>
</dbReference>
<name>A0A9Q0EW15_9TELE</name>
<evidence type="ECO:0000256" key="7">
    <source>
        <dbReference type="ARBA" id="ARBA00022833"/>
    </source>
</evidence>
<comment type="subcellular location">
    <subcellularLocation>
        <location evidence="2">Nucleus</location>
    </subcellularLocation>
</comment>
<comment type="similarity">
    <text evidence="3">Belongs to the krueppel C2H2-type zinc-finger protein family.</text>
</comment>
<dbReference type="Gene3D" id="3.30.160.60">
    <property type="entry name" value="Classic Zinc Finger"/>
    <property type="match status" value="3"/>
</dbReference>
<feature type="domain" description="C2H2-type" evidence="14">
    <location>
        <begin position="307"/>
        <end position="332"/>
    </location>
</feature>
<dbReference type="FunFam" id="3.30.160.60:FF:000100">
    <property type="entry name" value="Zinc finger 45-like"/>
    <property type="match status" value="1"/>
</dbReference>
<dbReference type="InterPro" id="IPR013087">
    <property type="entry name" value="Znf_C2H2_type"/>
</dbReference>
<evidence type="ECO:0000313" key="15">
    <source>
        <dbReference type="EMBL" id="KAJ3614474.1"/>
    </source>
</evidence>
<sequence length="332" mass="36398">MMENYGNFHTQLVSIVEVLANAAVLEICKLVDDGFSRLRLEVSRTRRENLELTDRLRLLETAVIEHPSLAPKSAGAGGDGGCHAQQQGVVPLTSNPGSSHASRPEWAPSLCVEEEAATSVETTTEEKDEGPSFDAFDSLFSSPDVARSLNAPELWEAAAEERLASSYSSFLTPPSVAVGRRDPLPDSRGPRDPRCERVRFSSASGEPAPAPPHHAGLFPHEPFLPSHHHHHQHLPAHHPRLHRPPAAEHPFSCGVCGKHFSQSSHIKRHMSVHTGERRYGCSVCGKRFSQACSLKVHRAVHTGERPHGCPQCGKRFSLLGNLVRHQALHARK</sequence>
<evidence type="ECO:0000256" key="10">
    <source>
        <dbReference type="ARBA" id="ARBA00023163"/>
    </source>
</evidence>
<feature type="compositionally biased region" description="Basic residues" evidence="13">
    <location>
        <begin position="226"/>
        <end position="243"/>
    </location>
</feature>
<evidence type="ECO:0000259" key="14">
    <source>
        <dbReference type="PROSITE" id="PS50157"/>
    </source>
</evidence>
<dbReference type="OrthoDB" id="427030at2759"/>
<keyword evidence="7" id="KW-0862">Zinc</keyword>
<evidence type="ECO:0000256" key="12">
    <source>
        <dbReference type="PROSITE-ProRule" id="PRU00042"/>
    </source>
</evidence>
<keyword evidence="5" id="KW-0677">Repeat</keyword>
<proteinExistence type="inferred from homology"/>
<dbReference type="SMART" id="SM00355">
    <property type="entry name" value="ZnF_C2H2"/>
    <property type="match status" value="3"/>
</dbReference>
<dbReference type="AlphaFoldDB" id="A0A9Q0EW15"/>
<dbReference type="PANTHER" id="PTHR16515:SF66">
    <property type="entry name" value="C2H2-TYPE DOMAIN-CONTAINING PROTEIN"/>
    <property type="match status" value="1"/>
</dbReference>
<evidence type="ECO:0000256" key="2">
    <source>
        <dbReference type="ARBA" id="ARBA00004123"/>
    </source>
</evidence>
<dbReference type="PROSITE" id="PS50157">
    <property type="entry name" value="ZINC_FINGER_C2H2_2"/>
    <property type="match status" value="3"/>
</dbReference>
<dbReference type="EMBL" id="JANIIK010000034">
    <property type="protein sequence ID" value="KAJ3614474.1"/>
    <property type="molecule type" value="Genomic_DNA"/>
</dbReference>
<keyword evidence="6 12" id="KW-0863">Zinc-finger</keyword>